<accession>A0A6A4GYK1</accession>
<dbReference type="Pfam" id="PF16335">
    <property type="entry name" value="GtaA_6_Hairpin"/>
    <property type="match status" value="1"/>
</dbReference>
<feature type="domain" description="Glutaminase A central" evidence="1">
    <location>
        <begin position="1"/>
        <end position="128"/>
    </location>
</feature>
<dbReference type="InterPro" id="IPR045167">
    <property type="entry name" value="Hobbit"/>
</dbReference>
<reference evidence="2" key="1">
    <citation type="journal article" date="2019" name="Environ. Microbiol.">
        <title>Fungal ecological strategies reflected in gene transcription - a case study of two litter decomposers.</title>
        <authorList>
            <person name="Barbi F."/>
            <person name="Kohler A."/>
            <person name="Barry K."/>
            <person name="Baskaran P."/>
            <person name="Daum C."/>
            <person name="Fauchery L."/>
            <person name="Ihrmark K."/>
            <person name="Kuo A."/>
            <person name="LaButti K."/>
            <person name="Lipzen A."/>
            <person name="Morin E."/>
            <person name="Grigoriev I.V."/>
            <person name="Henrissat B."/>
            <person name="Lindahl B."/>
            <person name="Martin F."/>
        </authorList>
    </citation>
    <scope>NUCLEOTIDE SEQUENCE</scope>
    <source>
        <strain evidence="2">JB14</strain>
    </source>
</reference>
<dbReference type="PANTHER" id="PTHR31987">
    <property type="entry name" value="GLUTAMINASE A-RELATED"/>
    <property type="match status" value="1"/>
</dbReference>
<dbReference type="AlphaFoldDB" id="A0A6A4GYK1"/>
<evidence type="ECO:0000313" key="2">
    <source>
        <dbReference type="EMBL" id="KAE9390838.1"/>
    </source>
</evidence>
<keyword evidence="3" id="KW-1185">Reference proteome</keyword>
<dbReference type="OrthoDB" id="3918848at2759"/>
<name>A0A6A4GYK1_9AGAR</name>
<gene>
    <name evidence="2" type="ORF">BT96DRAFT_945838</name>
</gene>
<dbReference type="PANTHER" id="PTHR31987:SF1">
    <property type="entry name" value="GLUTAMINASE A"/>
    <property type="match status" value="1"/>
</dbReference>
<protein>
    <recommendedName>
        <fullName evidence="1">Glutaminase A central domain-containing protein</fullName>
    </recommendedName>
</protein>
<proteinExistence type="predicted"/>
<dbReference type="Pfam" id="PF10344">
    <property type="entry name" value="Hobbit"/>
    <property type="match status" value="1"/>
</dbReference>
<evidence type="ECO:0000313" key="3">
    <source>
        <dbReference type="Proteomes" id="UP000799118"/>
    </source>
</evidence>
<sequence length="530" mass="59233">MPAWPAFLFTNPVFGKYLLEGLFRYQATGLYPNKWLVHDLGASYPLALGHNNGLDKAMPVKECGNMLMSLSYAQKTGNFSQITQYTALLDQWTQYLINDSLIPNDQISTDNFAGALANQTNLAIKGIVDSSGHHKSPNPAQAAASAIQKILVGDAFKSGDGAKSHNATEMPGCLDPMNGWLEAQIVLRNQAEADKTCIVAAVQAKIQSFANFDDPITGKVIQEHTLLCPACKLLHQHSSLNQAMVYQHFPSKKSSDSSDSIGFTNHLQDQTLLLYFNAAHKTHVDHLETLLFQYDFTDLTTSAEIISDLQRQVRKALDVEHIIEKNPRPGEAEPQLELMRLRAHMFLLAERLNFLFEAIKLAQDRKDDQADQNQQCSYTCCPLKYPGEWHQESSTINHLTVRNLQAFNGSRDATWTEILSKYNEPAYHPLLKQGIFVLSEYSTLPPVGGITIYESFELSLHPLQLQIDAKVGHRIIEYGYPSQKSRHCKSIEDVPQPDTTVESSVPLMDSPGLTLSFEELVNQFIPLDMS</sequence>
<dbReference type="Proteomes" id="UP000799118">
    <property type="component" value="Unassembled WGS sequence"/>
</dbReference>
<dbReference type="EMBL" id="ML769645">
    <property type="protein sequence ID" value="KAE9390838.1"/>
    <property type="molecule type" value="Genomic_DNA"/>
</dbReference>
<organism evidence="2 3">
    <name type="scientific">Gymnopus androsaceus JB14</name>
    <dbReference type="NCBI Taxonomy" id="1447944"/>
    <lineage>
        <taxon>Eukaryota</taxon>
        <taxon>Fungi</taxon>
        <taxon>Dikarya</taxon>
        <taxon>Basidiomycota</taxon>
        <taxon>Agaricomycotina</taxon>
        <taxon>Agaricomycetes</taxon>
        <taxon>Agaricomycetidae</taxon>
        <taxon>Agaricales</taxon>
        <taxon>Marasmiineae</taxon>
        <taxon>Omphalotaceae</taxon>
        <taxon>Gymnopus</taxon>
    </lineage>
</organism>
<evidence type="ECO:0000259" key="1">
    <source>
        <dbReference type="Pfam" id="PF16335"/>
    </source>
</evidence>
<dbReference type="InterPro" id="IPR032514">
    <property type="entry name" value="GtaA_central"/>
</dbReference>
<dbReference type="InterPro" id="IPR052743">
    <property type="entry name" value="Glutaminase_GtaA"/>
</dbReference>